<accession>A0AAD5Y5Y7</accession>
<proteinExistence type="predicted"/>
<keyword evidence="1" id="KW-0812">Transmembrane</keyword>
<keyword evidence="3" id="KW-1185">Reference proteome</keyword>
<dbReference type="AlphaFoldDB" id="A0AAD5Y5Y7"/>
<protein>
    <submittedName>
        <fullName evidence="2">Uncharacterized protein</fullName>
    </submittedName>
</protein>
<dbReference type="Proteomes" id="UP001210925">
    <property type="component" value="Unassembled WGS sequence"/>
</dbReference>
<sequence length="230" mass="25962">MVDFATVGPIIGVGIFVLLFGGLLLSFYLPENEENMVREDSYHKMKRRITRWQPKNNDMNAGSAAIQMDRDKYSSYGQLATTTQPQLSPSYSNPSFVPPPNAFKPPTPPAAYEYPAKVDIPQFNPTSDTIYPQPTKPQGYNTISTNLPYTNNYKNYNEIQDSTVNRKSQSDVGYQSDYNSTVVNEYKSQVGVTYRPDKPWEPVDTSKKVYKVPELLPKNPDNGFVPPTLL</sequence>
<gene>
    <name evidence="2" type="ORF">HK103_004266</name>
</gene>
<name>A0AAD5Y5Y7_9FUNG</name>
<comment type="caution">
    <text evidence="2">The sequence shown here is derived from an EMBL/GenBank/DDBJ whole genome shotgun (WGS) entry which is preliminary data.</text>
</comment>
<evidence type="ECO:0000313" key="3">
    <source>
        <dbReference type="Proteomes" id="UP001210925"/>
    </source>
</evidence>
<organism evidence="2 3">
    <name type="scientific">Boothiomyces macroporosus</name>
    <dbReference type="NCBI Taxonomy" id="261099"/>
    <lineage>
        <taxon>Eukaryota</taxon>
        <taxon>Fungi</taxon>
        <taxon>Fungi incertae sedis</taxon>
        <taxon>Chytridiomycota</taxon>
        <taxon>Chytridiomycota incertae sedis</taxon>
        <taxon>Chytridiomycetes</taxon>
        <taxon>Rhizophydiales</taxon>
        <taxon>Terramycetaceae</taxon>
        <taxon>Boothiomyces</taxon>
    </lineage>
</organism>
<evidence type="ECO:0000313" key="2">
    <source>
        <dbReference type="EMBL" id="KAJ3257798.1"/>
    </source>
</evidence>
<dbReference type="EMBL" id="JADGKB010000034">
    <property type="protein sequence ID" value="KAJ3257798.1"/>
    <property type="molecule type" value="Genomic_DNA"/>
</dbReference>
<reference evidence="2" key="1">
    <citation type="submission" date="2020-05" db="EMBL/GenBank/DDBJ databases">
        <title>Phylogenomic resolution of chytrid fungi.</title>
        <authorList>
            <person name="Stajich J.E."/>
            <person name="Amses K."/>
            <person name="Simmons R."/>
            <person name="Seto K."/>
            <person name="Myers J."/>
            <person name="Bonds A."/>
            <person name="Quandt C.A."/>
            <person name="Barry K."/>
            <person name="Liu P."/>
            <person name="Grigoriev I."/>
            <person name="Longcore J.E."/>
            <person name="James T.Y."/>
        </authorList>
    </citation>
    <scope>NUCLEOTIDE SEQUENCE</scope>
    <source>
        <strain evidence="2">PLAUS21</strain>
    </source>
</reference>
<evidence type="ECO:0000256" key="1">
    <source>
        <dbReference type="SAM" id="Phobius"/>
    </source>
</evidence>
<keyword evidence="1" id="KW-1133">Transmembrane helix</keyword>
<keyword evidence="1" id="KW-0472">Membrane</keyword>
<feature type="transmembrane region" description="Helical" evidence="1">
    <location>
        <begin position="6"/>
        <end position="29"/>
    </location>
</feature>